<evidence type="ECO:0000313" key="2">
    <source>
        <dbReference type="EMBL" id="KAG2550119.1"/>
    </source>
</evidence>
<keyword evidence="3" id="KW-1185">Reference proteome</keyword>
<feature type="signal peptide" evidence="1">
    <location>
        <begin position="1"/>
        <end position="19"/>
    </location>
</feature>
<proteinExistence type="predicted"/>
<sequence>MFLTLQFISLIYYAGLVTGDRVACSLLVVVTLPRSKLTGAATCARSYTSPDSPRCWPGQVPYPHDGHGMARRGT</sequence>
<accession>A0A8T0NPF2</accession>
<evidence type="ECO:0000256" key="1">
    <source>
        <dbReference type="SAM" id="SignalP"/>
    </source>
</evidence>
<dbReference type="AlphaFoldDB" id="A0A8T0NPF2"/>
<evidence type="ECO:0008006" key="4">
    <source>
        <dbReference type="Google" id="ProtNLM"/>
    </source>
</evidence>
<dbReference type="Proteomes" id="UP000823388">
    <property type="component" value="Chromosome 9K"/>
</dbReference>
<comment type="caution">
    <text evidence="2">The sequence shown here is derived from an EMBL/GenBank/DDBJ whole genome shotgun (WGS) entry which is preliminary data.</text>
</comment>
<dbReference type="EMBL" id="CM029053">
    <property type="protein sequence ID" value="KAG2550119.1"/>
    <property type="molecule type" value="Genomic_DNA"/>
</dbReference>
<keyword evidence="1" id="KW-0732">Signal</keyword>
<gene>
    <name evidence="2" type="ORF">PVAP13_9KG282613</name>
</gene>
<name>A0A8T0NPF2_PANVG</name>
<organism evidence="2 3">
    <name type="scientific">Panicum virgatum</name>
    <name type="common">Blackwell switchgrass</name>
    <dbReference type="NCBI Taxonomy" id="38727"/>
    <lineage>
        <taxon>Eukaryota</taxon>
        <taxon>Viridiplantae</taxon>
        <taxon>Streptophyta</taxon>
        <taxon>Embryophyta</taxon>
        <taxon>Tracheophyta</taxon>
        <taxon>Spermatophyta</taxon>
        <taxon>Magnoliopsida</taxon>
        <taxon>Liliopsida</taxon>
        <taxon>Poales</taxon>
        <taxon>Poaceae</taxon>
        <taxon>PACMAD clade</taxon>
        <taxon>Panicoideae</taxon>
        <taxon>Panicodae</taxon>
        <taxon>Paniceae</taxon>
        <taxon>Panicinae</taxon>
        <taxon>Panicum</taxon>
        <taxon>Panicum sect. Hiantes</taxon>
    </lineage>
</organism>
<protein>
    <recommendedName>
        <fullName evidence="4">Secreted protein</fullName>
    </recommendedName>
</protein>
<evidence type="ECO:0000313" key="3">
    <source>
        <dbReference type="Proteomes" id="UP000823388"/>
    </source>
</evidence>
<feature type="chain" id="PRO_5035898644" description="Secreted protein" evidence="1">
    <location>
        <begin position="20"/>
        <end position="74"/>
    </location>
</feature>
<reference evidence="2" key="1">
    <citation type="submission" date="2020-05" db="EMBL/GenBank/DDBJ databases">
        <title>WGS assembly of Panicum virgatum.</title>
        <authorList>
            <person name="Lovell J.T."/>
            <person name="Jenkins J."/>
            <person name="Shu S."/>
            <person name="Juenger T.E."/>
            <person name="Schmutz J."/>
        </authorList>
    </citation>
    <scope>NUCLEOTIDE SEQUENCE</scope>
    <source>
        <strain evidence="2">AP13</strain>
    </source>
</reference>